<dbReference type="Proteomes" id="UP000700596">
    <property type="component" value="Unassembled WGS sequence"/>
</dbReference>
<evidence type="ECO:0000256" key="1">
    <source>
        <dbReference type="SAM" id="MobiDB-lite"/>
    </source>
</evidence>
<feature type="region of interest" description="Disordered" evidence="1">
    <location>
        <begin position="456"/>
        <end position="556"/>
    </location>
</feature>
<gene>
    <name evidence="2" type="ORF">B0J11DRAFT_525191</name>
</gene>
<feature type="compositionally biased region" description="Basic and acidic residues" evidence="1">
    <location>
        <begin position="225"/>
        <end position="242"/>
    </location>
</feature>
<dbReference type="PANTHER" id="PTHR38049:SF2">
    <property type="entry name" value="RICIN B LECTIN DOMAIN-CONTAINING PROTEIN"/>
    <property type="match status" value="1"/>
</dbReference>
<feature type="region of interest" description="Disordered" evidence="1">
    <location>
        <begin position="225"/>
        <end position="253"/>
    </location>
</feature>
<dbReference type="AlphaFoldDB" id="A0A9P9DY31"/>
<comment type="caution">
    <text evidence="2">The sequence shown here is derived from an EMBL/GenBank/DDBJ whole genome shotgun (WGS) entry which is preliminary data.</text>
</comment>
<dbReference type="PANTHER" id="PTHR38049">
    <property type="entry name" value="RICIN B LECTIN DOMAIN-CONTAINING PROTEIN"/>
    <property type="match status" value="1"/>
</dbReference>
<reference evidence="2" key="1">
    <citation type="journal article" date="2021" name="Nat. Commun.">
        <title>Genetic determinants of endophytism in the Arabidopsis root mycobiome.</title>
        <authorList>
            <person name="Mesny F."/>
            <person name="Miyauchi S."/>
            <person name="Thiergart T."/>
            <person name="Pickel B."/>
            <person name="Atanasova L."/>
            <person name="Karlsson M."/>
            <person name="Huettel B."/>
            <person name="Barry K.W."/>
            <person name="Haridas S."/>
            <person name="Chen C."/>
            <person name="Bauer D."/>
            <person name="Andreopoulos W."/>
            <person name="Pangilinan J."/>
            <person name="LaButti K."/>
            <person name="Riley R."/>
            <person name="Lipzen A."/>
            <person name="Clum A."/>
            <person name="Drula E."/>
            <person name="Henrissat B."/>
            <person name="Kohler A."/>
            <person name="Grigoriev I.V."/>
            <person name="Martin F.M."/>
            <person name="Hacquard S."/>
        </authorList>
    </citation>
    <scope>NUCLEOTIDE SEQUENCE</scope>
    <source>
        <strain evidence="2">MPI-CAGE-CH-0243</strain>
    </source>
</reference>
<keyword evidence="3" id="KW-1185">Reference proteome</keyword>
<feature type="compositionally biased region" description="Polar residues" evidence="1">
    <location>
        <begin position="401"/>
        <end position="415"/>
    </location>
</feature>
<dbReference type="OrthoDB" id="3928002at2759"/>
<feature type="region of interest" description="Disordered" evidence="1">
    <location>
        <begin position="316"/>
        <end position="352"/>
    </location>
</feature>
<evidence type="ECO:0000313" key="3">
    <source>
        <dbReference type="Proteomes" id="UP000700596"/>
    </source>
</evidence>
<proteinExistence type="predicted"/>
<feature type="compositionally biased region" description="Basic and acidic residues" evidence="1">
    <location>
        <begin position="476"/>
        <end position="511"/>
    </location>
</feature>
<protein>
    <submittedName>
        <fullName evidence="2">Uncharacterized protein</fullName>
    </submittedName>
</protein>
<organism evidence="2 3">
    <name type="scientific">Dendryphion nanum</name>
    <dbReference type="NCBI Taxonomy" id="256645"/>
    <lineage>
        <taxon>Eukaryota</taxon>
        <taxon>Fungi</taxon>
        <taxon>Dikarya</taxon>
        <taxon>Ascomycota</taxon>
        <taxon>Pezizomycotina</taxon>
        <taxon>Dothideomycetes</taxon>
        <taxon>Pleosporomycetidae</taxon>
        <taxon>Pleosporales</taxon>
        <taxon>Torulaceae</taxon>
        <taxon>Dendryphion</taxon>
    </lineage>
</organism>
<feature type="region of interest" description="Disordered" evidence="1">
    <location>
        <begin position="370"/>
        <end position="415"/>
    </location>
</feature>
<sequence>MIQHLLDLNIYPFFSVSKSMSVLVALASVPGLMGTQEAIRQGQQKERREEHRARRCNFIASCIKSSVRAREINGRPLIIRDGGIYIDTCTVDGTSLGHQVAGYYLPYPESPYEGLVTTITDAAPYMNWIFVDSNTSQVRYGVRKDAQPNFTGPFDCTRQDRRLTFQGWEGFCAVEVKEGVWSLFFDVDDDGLRTKVAPGTRVLEIELKRVEKRWKKEIQTRHLDQTTNRVRELDSQHRERVQDPSAPKMSNTGKIDAEKHKTSTILQGAKAERPSSMHGIVGNQSQKLDNFQISSENIRITPRTPDLKIQIQEPFDSHPAQRSPSSPPAKHSLVACSPTLPHPSIRQPNSPTTIIRVQPPVILSTYQHLTPRRKKGSQSYSHTPQIDRHTSTSGFDPHRLYSNTQNDLATQSTTSTEDYRTLINLTPPTFLGDLAFHRTEEWDSMKEITESRARKILRRLGEGSKRRKKSRRKRGRQSDRMGDRLELERKKDRERSAREFGERTRKEESRHLLNKASMRGEMERGRIRNQDSTKKADKRKNVHTTKQSSPPHEGPVISWVRRSLSAARPDPARWYLCRT</sequence>
<feature type="compositionally biased region" description="Basic and acidic residues" evidence="1">
    <location>
        <begin position="518"/>
        <end position="535"/>
    </location>
</feature>
<feature type="compositionally biased region" description="Basic residues" evidence="1">
    <location>
        <begin position="465"/>
        <end position="475"/>
    </location>
</feature>
<name>A0A9P9DY31_9PLEO</name>
<dbReference type="EMBL" id="JAGMWT010000005">
    <property type="protein sequence ID" value="KAH7128550.1"/>
    <property type="molecule type" value="Genomic_DNA"/>
</dbReference>
<evidence type="ECO:0000313" key="2">
    <source>
        <dbReference type="EMBL" id="KAH7128550.1"/>
    </source>
</evidence>
<accession>A0A9P9DY31</accession>